<protein>
    <recommendedName>
        <fullName evidence="3">Dirigent protein</fullName>
    </recommendedName>
</protein>
<accession>A0ABS8SEB4</accession>
<name>A0ABS8SEB4_DATST</name>
<comment type="caution">
    <text evidence="1">The sequence shown here is derived from an EMBL/GenBank/DDBJ whole genome shotgun (WGS) entry which is preliminary data.</text>
</comment>
<dbReference type="Proteomes" id="UP000823775">
    <property type="component" value="Unassembled WGS sequence"/>
</dbReference>
<reference evidence="1 2" key="1">
    <citation type="journal article" date="2021" name="BMC Genomics">
        <title>Datura genome reveals duplications of psychoactive alkaloid biosynthetic genes and high mutation rate following tissue culture.</title>
        <authorList>
            <person name="Rajewski A."/>
            <person name="Carter-House D."/>
            <person name="Stajich J."/>
            <person name="Litt A."/>
        </authorList>
    </citation>
    <scope>NUCLEOTIDE SEQUENCE [LARGE SCALE GENOMIC DNA]</scope>
    <source>
        <strain evidence="1">AR-01</strain>
    </source>
</reference>
<evidence type="ECO:0008006" key="3">
    <source>
        <dbReference type="Google" id="ProtNLM"/>
    </source>
</evidence>
<evidence type="ECO:0000313" key="2">
    <source>
        <dbReference type="Proteomes" id="UP000823775"/>
    </source>
</evidence>
<sequence length="116" mass="12876">MYHVFVIIKREEAASFDGGTEARISQCEGKDTWVIHGVGNITGFVIIKGKLLEGFDNMTNFFGESGDGGHTLAARLTVQRAAAVYPFIHLDNELRRAFVYPGLDNEAATMHPFIMR</sequence>
<evidence type="ECO:0000313" key="1">
    <source>
        <dbReference type="EMBL" id="MCD7457206.1"/>
    </source>
</evidence>
<gene>
    <name evidence="1" type="ORF">HAX54_034471</name>
</gene>
<dbReference type="EMBL" id="JACEIK010000445">
    <property type="protein sequence ID" value="MCD7457206.1"/>
    <property type="molecule type" value="Genomic_DNA"/>
</dbReference>
<keyword evidence="2" id="KW-1185">Reference proteome</keyword>
<organism evidence="1 2">
    <name type="scientific">Datura stramonium</name>
    <name type="common">Jimsonweed</name>
    <name type="synonym">Common thornapple</name>
    <dbReference type="NCBI Taxonomy" id="4076"/>
    <lineage>
        <taxon>Eukaryota</taxon>
        <taxon>Viridiplantae</taxon>
        <taxon>Streptophyta</taxon>
        <taxon>Embryophyta</taxon>
        <taxon>Tracheophyta</taxon>
        <taxon>Spermatophyta</taxon>
        <taxon>Magnoliopsida</taxon>
        <taxon>eudicotyledons</taxon>
        <taxon>Gunneridae</taxon>
        <taxon>Pentapetalae</taxon>
        <taxon>asterids</taxon>
        <taxon>lamiids</taxon>
        <taxon>Solanales</taxon>
        <taxon>Solanaceae</taxon>
        <taxon>Solanoideae</taxon>
        <taxon>Datureae</taxon>
        <taxon>Datura</taxon>
    </lineage>
</organism>
<proteinExistence type="predicted"/>